<dbReference type="InterPro" id="IPR038765">
    <property type="entry name" value="Papain-like_cys_pep_sf"/>
</dbReference>
<dbReference type="STRING" id="763407.A0A162XF56"/>
<reference evidence="13" key="1">
    <citation type="submission" date="2015-06" db="EMBL/GenBank/DDBJ databases">
        <title>Expansion of signal transduction pathways in fungi by whole-genome duplication.</title>
        <authorList>
            <consortium name="DOE Joint Genome Institute"/>
            <person name="Corrochano L.M."/>
            <person name="Kuo A."/>
            <person name="Marcet-Houben M."/>
            <person name="Polaino S."/>
            <person name="Salamov A."/>
            <person name="Villalobos J.M."/>
            <person name="Alvarez M.I."/>
            <person name="Avalos J."/>
            <person name="Benito E.P."/>
            <person name="Benoit I."/>
            <person name="Burger G."/>
            <person name="Camino L.P."/>
            <person name="Canovas D."/>
            <person name="Cerda-Olmedo E."/>
            <person name="Cheng J.-F."/>
            <person name="Dominguez A."/>
            <person name="Elias M."/>
            <person name="Eslava A.P."/>
            <person name="Glaser F."/>
            <person name="Grimwood J."/>
            <person name="Gutierrez G."/>
            <person name="Heitman J."/>
            <person name="Henrissat B."/>
            <person name="Iturriaga E.A."/>
            <person name="Lang B.F."/>
            <person name="Lavin J.L."/>
            <person name="Lee S."/>
            <person name="Li W."/>
            <person name="Lindquist E."/>
            <person name="Lopez-Garcia S."/>
            <person name="Luque E.M."/>
            <person name="Marcos A.T."/>
            <person name="Martin J."/>
            <person name="McCluskey K."/>
            <person name="Medina H.R."/>
            <person name="Miralles-Duran A."/>
            <person name="Miyazaki A."/>
            <person name="Munoz-Torres E."/>
            <person name="Oguiza J.A."/>
            <person name="Ohm R."/>
            <person name="Olmedo M."/>
            <person name="Orejas M."/>
            <person name="Ortiz-Castellanos L."/>
            <person name="Pisabarro A.G."/>
            <person name="Rodriguez-Romero J."/>
            <person name="Ruiz-Herrera J."/>
            <person name="Ruiz-Vazquez R."/>
            <person name="Sanz C."/>
            <person name="Schackwitz W."/>
            <person name="Schmutz J."/>
            <person name="Shahriari M."/>
            <person name="Shelest E."/>
            <person name="Silva-Franco F."/>
            <person name="Soanes D."/>
            <person name="Syed K."/>
            <person name="Tagua V.G."/>
            <person name="Talbot N.J."/>
            <person name="Thon M."/>
            <person name="De vries R.P."/>
            <person name="Wiebenga A."/>
            <person name="Yadav J.S."/>
            <person name="Braun E.L."/>
            <person name="Baker S."/>
            <person name="Garre V."/>
            <person name="Horwitz B."/>
            <person name="Torres-Martinez S."/>
            <person name="Idnurm A."/>
            <person name="Herrera-Estrella A."/>
            <person name="Gabaldon T."/>
            <person name="Grigoriev I.V."/>
        </authorList>
    </citation>
    <scope>NUCLEOTIDE SEQUENCE [LARGE SCALE GENOMIC DNA]</scope>
    <source>
        <strain evidence="13">NRRL 1555(-)</strain>
    </source>
</reference>
<feature type="site" description="Transition state stabilizer" evidence="8">
    <location>
        <position position="269"/>
    </location>
</feature>
<keyword evidence="6 8" id="KW-0378">Hydrolase</keyword>
<feature type="site" description="Important for enzyme activity" evidence="8">
    <location>
        <position position="393"/>
    </location>
</feature>
<accession>A0A162XF56</accession>
<dbReference type="SUPFAM" id="SSF54001">
    <property type="entry name" value="Cysteine proteinases"/>
    <property type="match status" value="1"/>
</dbReference>
<feature type="compositionally biased region" description="Acidic residues" evidence="10">
    <location>
        <begin position="354"/>
        <end position="372"/>
    </location>
</feature>
<dbReference type="Gene3D" id="3.40.532.10">
    <property type="entry name" value="Peptidase C12, ubiquitin carboxyl-terminal hydrolase"/>
    <property type="match status" value="1"/>
</dbReference>
<dbReference type="GO" id="GO:0016579">
    <property type="term" value="P:protein deubiquitination"/>
    <property type="evidence" value="ECO:0007669"/>
    <property type="project" value="TreeGrafter"/>
</dbReference>
<proteinExistence type="inferred from homology"/>
<evidence type="ECO:0000259" key="11">
    <source>
        <dbReference type="PROSITE" id="PS52048"/>
    </source>
</evidence>
<dbReference type="EC" id="3.4.19.12" evidence="3 8"/>
<evidence type="ECO:0000313" key="12">
    <source>
        <dbReference type="EMBL" id="OAD74485.1"/>
    </source>
</evidence>
<dbReference type="InterPro" id="IPR001578">
    <property type="entry name" value="Peptidase_C12_UCH"/>
</dbReference>
<evidence type="ECO:0000256" key="1">
    <source>
        <dbReference type="ARBA" id="ARBA00000707"/>
    </source>
</evidence>
<feature type="region of interest" description="Disordered" evidence="10">
    <location>
        <begin position="353"/>
        <end position="372"/>
    </location>
</feature>
<name>A0A162XF56_PHYB8</name>
<organism evidence="12 13">
    <name type="scientific">Phycomyces blakesleeanus (strain ATCC 8743b / DSM 1359 / FGSC 10004 / NBRC 33097 / NRRL 1555)</name>
    <dbReference type="NCBI Taxonomy" id="763407"/>
    <lineage>
        <taxon>Eukaryota</taxon>
        <taxon>Fungi</taxon>
        <taxon>Fungi incertae sedis</taxon>
        <taxon>Mucoromycota</taxon>
        <taxon>Mucoromycotina</taxon>
        <taxon>Mucoromycetes</taxon>
        <taxon>Mucorales</taxon>
        <taxon>Phycomycetaceae</taxon>
        <taxon>Phycomyces</taxon>
    </lineage>
</organism>
<comment type="similarity">
    <text evidence="2 8">Belongs to the peptidase C12 family.</text>
</comment>
<dbReference type="Pfam" id="PF18031">
    <property type="entry name" value="UCH_C"/>
    <property type="match status" value="1"/>
</dbReference>
<dbReference type="InParanoid" id="A0A162XF56"/>
<evidence type="ECO:0000256" key="7">
    <source>
        <dbReference type="ARBA" id="ARBA00022807"/>
    </source>
</evidence>
<feature type="domain" description="UCH catalytic" evidence="11">
    <location>
        <begin position="197"/>
        <end position="438"/>
    </location>
</feature>
<evidence type="ECO:0000256" key="5">
    <source>
        <dbReference type="ARBA" id="ARBA00022786"/>
    </source>
</evidence>
<keyword evidence="13" id="KW-1185">Reference proteome</keyword>
<dbReference type="PROSITE" id="PS52048">
    <property type="entry name" value="UCH_DOMAIN"/>
    <property type="match status" value="1"/>
</dbReference>
<dbReference type="EMBL" id="KV440979">
    <property type="protein sequence ID" value="OAD74485.1"/>
    <property type="molecule type" value="Genomic_DNA"/>
</dbReference>
<evidence type="ECO:0000313" key="13">
    <source>
        <dbReference type="Proteomes" id="UP000077315"/>
    </source>
</evidence>
<dbReference type="Gene3D" id="1.20.58.860">
    <property type="match status" value="1"/>
</dbReference>
<keyword evidence="5 8" id="KW-0833">Ubl conjugation pathway</keyword>
<evidence type="ECO:0000256" key="4">
    <source>
        <dbReference type="ARBA" id="ARBA00022670"/>
    </source>
</evidence>
<feature type="active site" description="Nucleophile" evidence="8">
    <location>
        <position position="275"/>
    </location>
</feature>
<dbReference type="AlphaFoldDB" id="A0A162XF56"/>
<feature type="coiled-coil region" evidence="9">
    <location>
        <begin position="495"/>
        <end position="529"/>
    </location>
</feature>
<dbReference type="GO" id="GO:0006511">
    <property type="term" value="P:ubiquitin-dependent protein catabolic process"/>
    <property type="evidence" value="ECO:0007669"/>
    <property type="project" value="UniProtKB-UniRule"/>
</dbReference>
<dbReference type="PANTHER" id="PTHR10589:SF16">
    <property type="entry name" value="UBIQUITIN CARBOXYL-TERMINAL HYDROLASE ISOZYME L5"/>
    <property type="match status" value="1"/>
</dbReference>
<feature type="active site" description="Proton donor" evidence="8">
    <location>
        <position position="378"/>
    </location>
</feature>
<dbReference type="GeneID" id="28996647"/>
<evidence type="ECO:0000256" key="3">
    <source>
        <dbReference type="ARBA" id="ARBA00012759"/>
    </source>
</evidence>
<dbReference type="PANTHER" id="PTHR10589">
    <property type="entry name" value="UBIQUITIN CARBOXYL-TERMINAL HYDROLASE"/>
    <property type="match status" value="1"/>
</dbReference>
<dbReference type="GO" id="GO:0005737">
    <property type="term" value="C:cytoplasm"/>
    <property type="evidence" value="ECO:0007669"/>
    <property type="project" value="TreeGrafter"/>
</dbReference>
<evidence type="ECO:0000256" key="6">
    <source>
        <dbReference type="ARBA" id="ARBA00022801"/>
    </source>
</evidence>
<dbReference type="VEuPathDB" id="FungiDB:PHYBLDRAFT_167893"/>
<evidence type="ECO:0000256" key="2">
    <source>
        <dbReference type="ARBA" id="ARBA00009326"/>
    </source>
</evidence>
<dbReference type="GO" id="GO:0004843">
    <property type="term" value="F:cysteine-type deubiquitinase activity"/>
    <property type="evidence" value="ECO:0007669"/>
    <property type="project" value="UniProtKB-UniRule"/>
</dbReference>
<dbReference type="Proteomes" id="UP000077315">
    <property type="component" value="Unassembled WGS sequence"/>
</dbReference>
<feature type="compositionally biased region" description="Basic and acidic residues" evidence="10">
    <location>
        <begin position="1"/>
        <end position="10"/>
    </location>
</feature>
<evidence type="ECO:0000256" key="10">
    <source>
        <dbReference type="SAM" id="MobiDB-lite"/>
    </source>
</evidence>
<keyword evidence="7 8" id="KW-0788">Thiol protease</keyword>
<sequence length="561" mass="64294">MSSISSERKYGGAHRKGKEVAGRNYPEQSTSQSRRASPRQRSFNRSREGSTDYPAHAGSHVNISDPVASAAAIFAAFEAKELEAKEKQRAKEVEESPVVISSHFDDSSSELLALPYSDTSPAMVSRLGSRAQRSRPQTTRLKRTAERTYAIPKSKTSPATDYRIPEQSTSAAAAAFVHPSQTSRPNPAEYDYKTLAPWCAIESDPDVFTEMTQKQGVKNIIVQEVFDLDSKLLNDKKQIIRTKCTCERVLPDNHTKPDPDANGILYSCQVIQNACATLALLGVLLNSRDYVDLGEELMQFKDFVKGFDPISLGLAIGNSKMLRDTHNYFATEQDKKEAEAALEEYRRRYYTAKEEEDYDEEDKDEEDEEDEEKEEIYHFISYIYKNGYVWELDGLNRAPLKLDECHLYNWTNVVKPYLAARMESKEEGFLFNLMAVTDDNLPIQHRTIADKSRLIEAYSQRVELEQLRLPEYLTTLGKRKRDYPGIGYTIQVEIIEYMKKRQKILADDIKQLEEDIENENLEREKTKANNLRLGHDYTPFIETLFQRLDEHEALVPMLKEK</sequence>
<keyword evidence="4 8" id="KW-0645">Protease</keyword>
<feature type="region of interest" description="Disordered" evidence="10">
    <location>
        <begin position="1"/>
        <end position="61"/>
    </location>
</feature>
<dbReference type="RefSeq" id="XP_018292525.1">
    <property type="nucleotide sequence ID" value="XM_018435741.1"/>
</dbReference>
<dbReference type="InterPro" id="IPR041507">
    <property type="entry name" value="UCH_C"/>
</dbReference>
<protein>
    <recommendedName>
        <fullName evidence="3 8">ubiquitinyl hydrolase 1</fullName>
        <ecNumber evidence="3 8">3.4.19.12</ecNumber>
    </recommendedName>
</protein>
<comment type="catalytic activity">
    <reaction evidence="1 8">
        <text>Thiol-dependent hydrolysis of ester, thioester, amide, peptide and isopeptide bonds formed by the C-terminal Gly of ubiquitin (a 76-residue protein attached to proteins as an intracellular targeting signal).</text>
        <dbReference type="EC" id="3.4.19.12"/>
    </reaction>
</comment>
<dbReference type="InterPro" id="IPR036959">
    <property type="entry name" value="Peptidase_C12_UCH_sf"/>
</dbReference>
<dbReference type="Pfam" id="PF01088">
    <property type="entry name" value="Peptidase_C12"/>
    <property type="match status" value="1"/>
</dbReference>
<dbReference type="OrthoDB" id="1924260at2759"/>
<gene>
    <name evidence="12" type="ORF">PHYBLDRAFT_167893</name>
</gene>
<evidence type="ECO:0000256" key="8">
    <source>
        <dbReference type="PROSITE-ProRule" id="PRU01393"/>
    </source>
</evidence>
<evidence type="ECO:0000256" key="9">
    <source>
        <dbReference type="SAM" id="Coils"/>
    </source>
</evidence>
<keyword evidence="9" id="KW-0175">Coiled coil</keyword>